<dbReference type="GO" id="GO:0016887">
    <property type="term" value="F:ATP hydrolysis activity"/>
    <property type="evidence" value="ECO:0007669"/>
    <property type="project" value="InterPro"/>
</dbReference>
<dbReference type="PANTHER" id="PTHR35566">
    <property type="entry name" value="BLR3599 PROTEIN"/>
    <property type="match status" value="1"/>
</dbReference>
<dbReference type="Pfam" id="PF05936">
    <property type="entry name" value="T6SS_VasE"/>
    <property type="match status" value="1"/>
</dbReference>
<accession>A0AAJ1CY21</accession>
<gene>
    <name evidence="5" type="ORF">NB703_001693</name>
</gene>
<sequence>MKTEQPLWGRGVMVSPQHFQQQVAYAAWSAESIARMGLSQPWGVINVAFEPETLTLGRLQARHLHIRFPDGTLIDTDNADDLPPVLALQNELQDVVVVLALPLLRANGGNCLKPDEVAERPVRYRQCWRDVRNTFGDDIRQIAVMQPALTLRFAHQDNSDYLTCPVARLQQDSQGSWQLDETFLPPLLSIRGSRWLVSQLEQLMTQLRARLSRLMAMRRESNERMADFAVADVSLFWLLNALNSAAPVLGQFQRHLQSPPERLYPELARLAGSLLTFSLEHQVSAIPVWQHEQLNNVFPPLFDLLGDLLEASLPSRVVAIELEHDARLHFWQARLHDPRLREGADYYLSVRSPMPAAQLQEQFPHQCKVVLTEAVRKRPYSVVLLDEVEKAHRDVMNLFYQVFDRGFMRDGEGREIDFRNTVILMTSNLGSDHLMQRLDEQPEATEGDLHELLRPILRDHFQPALLARFQTVIYRPLSQAAMRTIVEMKLGQVSQRLNRHYGLTTHIDESLYDALTAACLLPDTGARNVDSLLNQQILPVLSQQLLTHMAAKQKPQSLCLSWSEEEGIGLAFGPTQGVHA</sequence>
<proteinExistence type="predicted"/>
<keyword evidence="1" id="KW-0547">Nucleotide-binding</keyword>
<reference evidence="5" key="1">
    <citation type="submission" date="2022-06" db="EMBL/GenBank/DDBJ databases">
        <title>Dynamics of rice microbiomes reveals core vertical transmitted seed endophytes.</title>
        <authorList>
            <person name="Liao K."/>
            <person name="Zhang X."/>
        </authorList>
    </citation>
    <scope>NUCLEOTIDE SEQUENCE</scope>
    <source>
        <strain evidence="5">JT1-17</strain>
    </source>
</reference>
<dbReference type="InterPro" id="IPR027417">
    <property type="entry name" value="P-loop_NTPase"/>
</dbReference>
<dbReference type="AlphaFoldDB" id="A0AAJ1CY21"/>
<evidence type="ECO:0000256" key="3">
    <source>
        <dbReference type="SAM" id="Coils"/>
    </source>
</evidence>
<evidence type="ECO:0000256" key="2">
    <source>
        <dbReference type="ARBA" id="ARBA00022840"/>
    </source>
</evidence>
<dbReference type="Pfam" id="PF10431">
    <property type="entry name" value="ClpB_D2-small"/>
    <property type="match status" value="1"/>
</dbReference>
<name>A0AAJ1CY21_PANAN</name>
<dbReference type="PANTHER" id="PTHR35566:SF1">
    <property type="entry name" value="TYPE VI SECRETION SYSTEM BASEPLATE COMPONENT TSSK1"/>
    <property type="match status" value="1"/>
</dbReference>
<comment type="caution">
    <text evidence="5">The sequence shown here is derived from an EMBL/GenBank/DDBJ whole genome shotgun (WGS) entry which is preliminary data.</text>
</comment>
<evidence type="ECO:0000313" key="5">
    <source>
        <dbReference type="EMBL" id="MCW0343600.1"/>
    </source>
</evidence>
<feature type="coiled-coil region" evidence="3">
    <location>
        <begin position="197"/>
        <end position="224"/>
    </location>
</feature>
<dbReference type="SUPFAM" id="SSF52540">
    <property type="entry name" value="P-loop containing nucleoside triphosphate hydrolases"/>
    <property type="match status" value="1"/>
</dbReference>
<dbReference type="Proteomes" id="UP001208888">
    <property type="component" value="Unassembled WGS sequence"/>
</dbReference>
<organism evidence="5 6">
    <name type="scientific">Pantoea ananas</name>
    <name type="common">Erwinia uredovora</name>
    <dbReference type="NCBI Taxonomy" id="553"/>
    <lineage>
        <taxon>Bacteria</taxon>
        <taxon>Pseudomonadati</taxon>
        <taxon>Pseudomonadota</taxon>
        <taxon>Gammaproteobacteria</taxon>
        <taxon>Enterobacterales</taxon>
        <taxon>Erwiniaceae</taxon>
        <taxon>Pantoea</taxon>
    </lineage>
</organism>
<dbReference type="InterPro" id="IPR010263">
    <property type="entry name" value="T6SS_TssK"/>
</dbReference>
<keyword evidence="2" id="KW-0067">ATP-binding</keyword>
<dbReference type="PRINTS" id="PR00300">
    <property type="entry name" value="CLPPROTEASEA"/>
</dbReference>
<feature type="domain" description="Clp ATPase C-terminal" evidence="4">
    <location>
        <begin position="477"/>
        <end position="570"/>
    </location>
</feature>
<dbReference type="SMART" id="SM01086">
    <property type="entry name" value="ClpB_D2-small"/>
    <property type="match status" value="1"/>
</dbReference>
<evidence type="ECO:0000256" key="1">
    <source>
        <dbReference type="ARBA" id="ARBA00022741"/>
    </source>
</evidence>
<dbReference type="Gene3D" id="1.10.8.60">
    <property type="match status" value="1"/>
</dbReference>
<dbReference type="EMBL" id="JANFVX010000004">
    <property type="protein sequence ID" value="MCW0343600.1"/>
    <property type="molecule type" value="Genomic_DNA"/>
</dbReference>
<dbReference type="NCBIfam" id="TIGR03353">
    <property type="entry name" value="VI_chp_4"/>
    <property type="match status" value="1"/>
</dbReference>
<dbReference type="InterPro" id="IPR001270">
    <property type="entry name" value="ClpA/B"/>
</dbReference>
<keyword evidence="3" id="KW-0175">Coiled coil</keyword>
<evidence type="ECO:0000313" key="6">
    <source>
        <dbReference type="Proteomes" id="UP001208888"/>
    </source>
</evidence>
<dbReference type="GO" id="GO:0005524">
    <property type="term" value="F:ATP binding"/>
    <property type="evidence" value="ECO:0007669"/>
    <property type="project" value="UniProtKB-KW"/>
</dbReference>
<dbReference type="InterPro" id="IPR019489">
    <property type="entry name" value="Clp_ATPase_C"/>
</dbReference>
<protein>
    <recommendedName>
        <fullName evidence="4">Clp ATPase C-terminal domain-containing protein</fullName>
    </recommendedName>
</protein>
<dbReference type="Gene3D" id="3.40.50.300">
    <property type="entry name" value="P-loop containing nucleotide triphosphate hydrolases"/>
    <property type="match status" value="1"/>
</dbReference>
<evidence type="ECO:0000259" key="4">
    <source>
        <dbReference type="SMART" id="SM01086"/>
    </source>
</evidence>